<keyword evidence="3" id="KW-1185">Reference proteome</keyword>
<feature type="region of interest" description="Disordered" evidence="1">
    <location>
        <begin position="124"/>
        <end position="151"/>
    </location>
</feature>
<evidence type="ECO:0000313" key="3">
    <source>
        <dbReference type="Proteomes" id="UP000275078"/>
    </source>
</evidence>
<proteinExistence type="predicted"/>
<organism evidence="2 3">
    <name type="scientific">Ascobolus immersus RN42</name>
    <dbReference type="NCBI Taxonomy" id="1160509"/>
    <lineage>
        <taxon>Eukaryota</taxon>
        <taxon>Fungi</taxon>
        <taxon>Dikarya</taxon>
        <taxon>Ascomycota</taxon>
        <taxon>Pezizomycotina</taxon>
        <taxon>Pezizomycetes</taxon>
        <taxon>Pezizales</taxon>
        <taxon>Ascobolaceae</taxon>
        <taxon>Ascobolus</taxon>
    </lineage>
</organism>
<sequence length="378" mass="41716">MDVASAPSLLPAALTPLWPLLETFPQHHDHPPSEGSLLHRQPLESGWYPTWSRTEYPEVDHEDRHSSPIDDLLDLSLVYLDCELDQGDKDRNGGKFIGSAHTGGDLPATPTSLGQLCRVRADLRCRTRPTPSPTPSSSSGSYFDSTKEPTKYSLFDTPPTYPSHHFVPVSRNLQSAATPLPSPVSSAARFTSLPPQSLSPPSPVHQYHDRLLTTSPPSRPAVEEDGIQELDTSKILDEVNGGWVSDGDEILTYQIELEPGCADILKIAFFDVDARWPDPASFLSGDVVFLAGVTYFVLIGDRGATFLVGRVGDEEKIGKILLEYAKDPDAFPWEDYEQPSRTELRRYAMEKECEDGCFRAGEVVDEVSDGEGYWGDVD</sequence>
<dbReference type="EMBL" id="ML119695">
    <property type="protein sequence ID" value="RPA79760.1"/>
    <property type="molecule type" value="Genomic_DNA"/>
</dbReference>
<feature type="compositionally biased region" description="Low complexity" evidence="1">
    <location>
        <begin position="135"/>
        <end position="144"/>
    </location>
</feature>
<gene>
    <name evidence="2" type="ORF">BJ508DRAFT_415752</name>
</gene>
<dbReference type="AlphaFoldDB" id="A0A3N4I6M5"/>
<protein>
    <submittedName>
        <fullName evidence="2">Uncharacterized protein</fullName>
    </submittedName>
</protein>
<dbReference type="Proteomes" id="UP000275078">
    <property type="component" value="Unassembled WGS sequence"/>
</dbReference>
<name>A0A3N4I6M5_ASCIM</name>
<evidence type="ECO:0000256" key="1">
    <source>
        <dbReference type="SAM" id="MobiDB-lite"/>
    </source>
</evidence>
<feature type="region of interest" description="Disordered" evidence="1">
    <location>
        <begin position="187"/>
        <end position="206"/>
    </location>
</feature>
<evidence type="ECO:0000313" key="2">
    <source>
        <dbReference type="EMBL" id="RPA79760.1"/>
    </source>
</evidence>
<reference evidence="2 3" key="1">
    <citation type="journal article" date="2018" name="Nat. Ecol. Evol.">
        <title>Pezizomycetes genomes reveal the molecular basis of ectomycorrhizal truffle lifestyle.</title>
        <authorList>
            <person name="Murat C."/>
            <person name="Payen T."/>
            <person name="Noel B."/>
            <person name="Kuo A."/>
            <person name="Morin E."/>
            <person name="Chen J."/>
            <person name="Kohler A."/>
            <person name="Krizsan K."/>
            <person name="Balestrini R."/>
            <person name="Da Silva C."/>
            <person name="Montanini B."/>
            <person name="Hainaut M."/>
            <person name="Levati E."/>
            <person name="Barry K.W."/>
            <person name="Belfiori B."/>
            <person name="Cichocki N."/>
            <person name="Clum A."/>
            <person name="Dockter R.B."/>
            <person name="Fauchery L."/>
            <person name="Guy J."/>
            <person name="Iotti M."/>
            <person name="Le Tacon F."/>
            <person name="Lindquist E.A."/>
            <person name="Lipzen A."/>
            <person name="Malagnac F."/>
            <person name="Mello A."/>
            <person name="Molinier V."/>
            <person name="Miyauchi S."/>
            <person name="Poulain J."/>
            <person name="Riccioni C."/>
            <person name="Rubini A."/>
            <person name="Sitrit Y."/>
            <person name="Splivallo R."/>
            <person name="Traeger S."/>
            <person name="Wang M."/>
            <person name="Zifcakova L."/>
            <person name="Wipf D."/>
            <person name="Zambonelli A."/>
            <person name="Paolocci F."/>
            <person name="Nowrousian M."/>
            <person name="Ottonello S."/>
            <person name="Baldrian P."/>
            <person name="Spatafora J.W."/>
            <person name="Henrissat B."/>
            <person name="Nagy L.G."/>
            <person name="Aury J.M."/>
            <person name="Wincker P."/>
            <person name="Grigoriev I.V."/>
            <person name="Bonfante P."/>
            <person name="Martin F.M."/>
        </authorList>
    </citation>
    <scope>NUCLEOTIDE SEQUENCE [LARGE SCALE GENOMIC DNA]</scope>
    <source>
        <strain evidence="2 3">RN42</strain>
    </source>
</reference>
<accession>A0A3N4I6M5</accession>